<evidence type="ECO:0000256" key="3">
    <source>
        <dbReference type="ARBA" id="ARBA00022777"/>
    </source>
</evidence>
<gene>
    <name evidence="6" type="ORF">IEQ34_021367</name>
</gene>
<dbReference type="PANTHER" id="PTHR34273">
    <property type="entry name" value="METHYLTHIORIBOSE KINASE"/>
    <property type="match status" value="1"/>
</dbReference>
<dbReference type="Gene3D" id="3.30.200.20">
    <property type="entry name" value="Phosphorylase Kinase, domain 1"/>
    <property type="match status" value="1"/>
</dbReference>
<evidence type="ECO:0000256" key="2">
    <source>
        <dbReference type="ARBA" id="ARBA00022741"/>
    </source>
</evidence>
<name>A0AAV7FLP0_DENCH</name>
<keyword evidence="7" id="KW-1185">Reference proteome</keyword>
<reference evidence="6 7" key="1">
    <citation type="journal article" date="2021" name="Hortic Res">
        <title>Chromosome-scale assembly of the Dendrobium chrysotoxum genome enhances the understanding of orchid evolution.</title>
        <authorList>
            <person name="Zhang Y."/>
            <person name="Zhang G.Q."/>
            <person name="Zhang D."/>
            <person name="Liu X.D."/>
            <person name="Xu X.Y."/>
            <person name="Sun W.H."/>
            <person name="Yu X."/>
            <person name="Zhu X."/>
            <person name="Wang Z.W."/>
            <person name="Zhao X."/>
            <person name="Zhong W.Y."/>
            <person name="Chen H."/>
            <person name="Yin W.L."/>
            <person name="Huang T."/>
            <person name="Niu S.C."/>
            <person name="Liu Z.J."/>
        </authorList>
    </citation>
    <scope>NUCLEOTIDE SEQUENCE [LARGE SCALE GENOMIC DNA]</scope>
    <source>
        <strain evidence="6">Lindl</strain>
    </source>
</reference>
<dbReference type="GO" id="GO:0005524">
    <property type="term" value="F:ATP binding"/>
    <property type="evidence" value="ECO:0007669"/>
    <property type="project" value="UniProtKB-KW"/>
</dbReference>
<sequence>MALAEEGFRALDEKSLIEYIRATPAVSSLLGDDLEGLTVKEVGDGNLNFVYIVISSSGGSLVIKQVYFLCIAMQPK</sequence>
<organism evidence="6 7">
    <name type="scientific">Dendrobium chrysotoxum</name>
    <name type="common">Orchid</name>
    <dbReference type="NCBI Taxonomy" id="161865"/>
    <lineage>
        <taxon>Eukaryota</taxon>
        <taxon>Viridiplantae</taxon>
        <taxon>Streptophyta</taxon>
        <taxon>Embryophyta</taxon>
        <taxon>Tracheophyta</taxon>
        <taxon>Spermatophyta</taxon>
        <taxon>Magnoliopsida</taxon>
        <taxon>Liliopsida</taxon>
        <taxon>Asparagales</taxon>
        <taxon>Orchidaceae</taxon>
        <taxon>Epidendroideae</taxon>
        <taxon>Malaxideae</taxon>
        <taxon>Dendrobiinae</taxon>
        <taxon>Dendrobium</taxon>
    </lineage>
</organism>
<dbReference type="GO" id="GO:0016301">
    <property type="term" value="F:kinase activity"/>
    <property type="evidence" value="ECO:0007669"/>
    <property type="project" value="UniProtKB-KW"/>
</dbReference>
<keyword evidence="5" id="KW-0812">Transmembrane</keyword>
<proteinExistence type="predicted"/>
<evidence type="ECO:0000256" key="4">
    <source>
        <dbReference type="ARBA" id="ARBA00022840"/>
    </source>
</evidence>
<keyword evidence="2" id="KW-0547">Nucleotide-binding</keyword>
<protein>
    <recommendedName>
        <fullName evidence="8">S-methyl-5-thioribose kinase</fullName>
    </recommendedName>
</protein>
<feature type="transmembrane region" description="Helical" evidence="5">
    <location>
        <begin position="49"/>
        <end position="70"/>
    </location>
</feature>
<dbReference type="AlphaFoldDB" id="A0AAV7FLP0"/>
<evidence type="ECO:0000313" key="7">
    <source>
        <dbReference type="Proteomes" id="UP000775213"/>
    </source>
</evidence>
<keyword evidence="4" id="KW-0067">ATP-binding</keyword>
<keyword evidence="3" id="KW-0418">Kinase</keyword>
<comment type="caution">
    <text evidence="6">The sequence shown here is derived from an EMBL/GenBank/DDBJ whole genome shotgun (WGS) entry which is preliminary data.</text>
</comment>
<dbReference type="PANTHER" id="PTHR34273:SF2">
    <property type="entry name" value="METHYLTHIORIBOSE KINASE"/>
    <property type="match status" value="1"/>
</dbReference>
<accession>A0AAV7FLP0</accession>
<keyword evidence="5" id="KW-1133">Transmembrane helix</keyword>
<evidence type="ECO:0000313" key="6">
    <source>
        <dbReference type="EMBL" id="KAH0450675.1"/>
    </source>
</evidence>
<dbReference type="EMBL" id="JAGFBR010000018">
    <property type="protein sequence ID" value="KAH0450675.1"/>
    <property type="molecule type" value="Genomic_DNA"/>
</dbReference>
<keyword evidence="5" id="KW-0472">Membrane</keyword>
<evidence type="ECO:0000256" key="5">
    <source>
        <dbReference type="SAM" id="Phobius"/>
    </source>
</evidence>
<keyword evidence="1" id="KW-0808">Transferase</keyword>
<dbReference type="Proteomes" id="UP000775213">
    <property type="component" value="Unassembled WGS sequence"/>
</dbReference>
<evidence type="ECO:0000256" key="1">
    <source>
        <dbReference type="ARBA" id="ARBA00022679"/>
    </source>
</evidence>
<evidence type="ECO:0008006" key="8">
    <source>
        <dbReference type="Google" id="ProtNLM"/>
    </source>
</evidence>